<dbReference type="GO" id="GO:0016607">
    <property type="term" value="C:nuclear speck"/>
    <property type="evidence" value="ECO:0007669"/>
    <property type="project" value="UniProtKB-SubCell"/>
</dbReference>
<evidence type="ECO:0000256" key="3">
    <source>
        <dbReference type="ARBA" id="ARBA00005739"/>
    </source>
</evidence>
<keyword evidence="5" id="KW-0677">Repeat</keyword>
<dbReference type="InterPro" id="IPR011989">
    <property type="entry name" value="ARM-like"/>
</dbReference>
<dbReference type="EMBL" id="LNZH02000211">
    <property type="protein sequence ID" value="OCB85232.1"/>
    <property type="molecule type" value="Genomic_DNA"/>
</dbReference>
<dbReference type="GO" id="GO:0005829">
    <property type="term" value="C:cytosol"/>
    <property type="evidence" value="ECO:0007669"/>
    <property type="project" value="TreeGrafter"/>
</dbReference>
<dbReference type="InterPro" id="IPR032430">
    <property type="entry name" value="Blm10_mid"/>
</dbReference>
<dbReference type="InterPro" id="IPR021843">
    <property type="entry name" value="PSME4_C"/>
</dbReference>
<evidence type="ECO:0000256" key="8">
    <source>
        <dbReference type="ARBA" id="ARBA00023242"/>
    </source>
</evidence>
<organism evidence="13 14">
    <name type="scientific">Sanghuangporus baumii</name>
    <name type="common">Phellinus baumii</name>
    <dbReference type="NCBI Taxonomy" id="108892"/>
    <lineage>
        <taxon>Eukaryota</taxon>
        <taxon>Fungi</taxon>
        <taxon>Dikarya</taxon>
        <taxon>Basidiomycota</taxon>
        <taxon>Agaricomycotina</taxon>
        <taxon>Agaricomycetes</taxon>
        <taxon>Hymenochaetales</taxon>
        <taxon>Hymenochaetaceae</taxon>
        <taxon>Sanghuangporus</taxon>
    </lineage>
</organism>
<dbReference type="GO" id="GO:0010499">
    <property type="term" value="P:proteasomal ubiquitin-independent protein catabolic process"/>
    <property type="evidence" value="ECO:0007669"/>
    <property type="project" value="TreeGrafter"/>
</dbReference>
<dbReference type="InterPro" id="IPR035309">
    <property type="entry name" value="PSME4"/>
</dbReference>
<keyword evidence="4" id="KW-0963">Cytoplasm</keyword>
<evidence type="ECO:0000259" key="11">
    <source>
        <dbReference type="Pfam" id="PF16507"/>
    </source>
</evidence>
<dbReference type="Pfam" id="PF23096">
    <property type="entry name" value="HEAT_PSME4"/>
    <property type="match status" value="1"/>
</dbReference>
<dbReference type="InterPro" id="IPR055455">
    <property type="entry name" value="HEAT_PSME4"/>
</dbReference>
<evidence type="ECO:0000259" key="10">
    <source>
        <dbReference type="Pfam" id="PF11919"/>
    </source>
</evidence>
<comment type="similarity">
    <text evidence="3">Belongs to the BLM10 family.</text>
</comment>
<protein>
    <submittedName>
        <fullName evidence="13">ARM repeat-containing protein</fullName>
    </submittedName>
</protein>
<evidence type="ECO:0000313" key="14">
    <source>
        <dbReference type="Proteomes" id="UP000757232"/>
    </source>
</evidence>
<dbReference type="Gene3D" id="1.25.10.10">
    <property type="entry name" value="Leucine-rich Repeat Variant"/>
    <property type="match status" value="1"/>
</dbReference>
<name>A0A9Q5MZQ4_SANBA</name>
<dbReference type="SUPFAM" id="SSF48371">
    <property type="entry name" value="ARM repeat"/>
    <property type="match status" value="1"/>
</dbReference>
<dbReference type="GO" id="GO:0070628">
    <property type="term" value="F:proteasome binding"/>
    <property type="evidence" value="ECO:0007669"/>
    <property type="project" value="InterPro"/>
</dbReference>
<evidence type="ECO:0000313" key="13">
    <source>
        <dbReference type="EMBL" id="OCB85232.1"/>
    </source>
</evidence>
<dbReference type="InterPro" id="IPR016024">
    <property type="entry name" value="ARM-type_fold"/>
</dbReference>
<dbReference type="GO" id="GO:0016504">
    <property type="term" value="F:peptidase activator activity"/>
    <property type="evidence" value="ECO:0007669"/>
    <property type="project" value="InterPro"/>
</dbReference>
<dbReference type="PANTHER" id="PTHR32170">
    <property type="entry name" value="PROTEASOME ACTIVATOR COMPLEX SUBUNIT 4"/>
    <property type="match status" value="1"/>
</dbReference>
<evidence type="ECO:0000256" key="1">
    <source>
        <dbReference type="ARBA" id="ARBA00004324"/>
    </source>
</evidence>
<evidence type="ECO:0000256" key="4">
    <source>
        <dbReference type="ARBA" id="ARBA00022490"/>
    </source>
</evidence>
<keyword evidence="7" id="KW-0234">DNA repair</keyword>
<feature type="region of interest" description="Disordered" evidence="9">
    <location>
        <begin position="634"/>
        <end position="664"/>
    </location>
</feature>
<keyword evidence="8" id="KW-0539">Nucleus</keyword>
<comment type="caution">
    <text evidence="13">The sequence shown here is derived from an EMBL/GenBank/DDBJ whole genome shotgun (WGS) entry which is preliminary data.</text>
</comment>
<dbReference type="GO" id="GO:0006281">
    <property type="term" value="P:DNA repair"/>
    <property type="evidence" value="ECO:0007669"/>
    <property type="project" value="UniProtKB-KW"/>
</dbReference>
<evidence type="ECO:0000259" key="12">
    <source>
        <dbReference type="Pfam" id="PF23096"/>
    </source>
</evidence>
<keyword evidence="6" id="KW-0227">DNA damage</keyword>
<feature type="domain" description="Proteasome activator complex subunit 4-like HEAT repeat-like" evidence="12">
    <location>
        <begin position="1441"/>
        <end position="1624"/>
    </location>
</feature>
<dbReference type="PANTHER" id="PTHR32170:SF3">
    <property type="entry name" value="PROTEASOME ACTIVATOR COMPLEX SUBUNIT 4"/>
    <property type="match status" value="1"/>
</dbReference>
<feature type="domain" description="Proteasome activator complex subunit 4 C-terminal" evidence="10">
    <location>
        <begin position="1925"/>
        <end position="2012"/>
    </location>
</feature>
<proteinExistence type="inferred from homology"/>
<gene>
    <name evidence="13" type="ORF">A7U60_g7859</name>
</gene>
<evidence type="ECO:0000256" key="7">
    <source>
        <dbReference type="ARBA" id="ARBA00023204"/>
    </source>
</evidence>
<evidence type="ECO:0000256" key="5">
    <source>
        <dbReference type="ARBA" id="ARBA00022737"/>
    </source>
</evidence>
<sequence>MNGHRLPDLERLRIHDYVHPDINDVQIPEDIANPPEEQSSDPAMDRLRTYVKSLPYSVESYAHMQQILDLILTRLVQSVKAKDFDPGFLQWDSMLTYLSMLKYPLPKEKRVALVKLYYEVATLPGMPANIMAVAAEALNFLTRSKTKLSIEDVRLPWKPIYKLLSKELFLSRRKFEINQLPAYMGYIADSCRRFFHPAAIDEMLETFLPFMNGTNLSSVMATEYYLLTFLPQSHPQSYLPMLFRMWEAINSYNYDERMLNFLAQLAEMHVDPSVSDPARIETLPDDALSEDEGRPNWKKDDLSHNGSWNGIYKDVGIFSEEEWSLIMVKCLASMEIPLADTGSLTTGPSVDNQASFEVGRLRKPTWRIFSLARIIVYSMMPDGIPAPPSGISTPFSPGMVTPGFMTPDPANNLGDYLSAPLGKKPRSKMRTYLAGSKALDSLARLIWSTESFFHPNNSGSWTADLTAFIKYIVYEFNKRWYEERQPECKTPMHRRLTHEMKRELVRCLRTVALLAMFSRDSTTVSNVQSCLKSMTIMEPDLILHPILERAIPSLEALVETQRTTAVIKALGAVALSLVSRDIYKPGAKHLVQILELLIPGIDLNDPQKTLCTTAFLVEVSQYIMFGDLTRVGMGSQSATDTESPAEMRRMDFEPSTPRSEKPSIVFVDGQGGMDLDDGEPLYTDAEEDTMIKESTANFADWVSNFIRRVILLLDNLPEEGTDGTHRGGESEVQVIDAVAGACSQICVHLSEPLFELVLNMVYDYASTNVRSNAVRAVHQLVECMANANPEKTLAKFVPLCTRSIRVELEHGASSLRTTSTSNPIPSDATLHWNLAILRGAMHNDGRAVLKYKNELLDLLCLLRDKALSKRGYSWSGKLLSSIMLTLTHTYPLENSILICLSEFQRNHYRYWGKLYSPEEVQMSWHVPSAEEIDFALGLFRELVEPTLGMLEKLLDTPPESRDSVWRNDFCRYITVVRNAFAGTPTLLRENYTEQQLKESCATSDLYNEIPEMIGHVEPLKACFVLADPSDPRYKYIANLRRRFGEFLRSASASLRQQGEENTVDAVHILIRSIRTYALEYGDSRDSYYSQSDQYSQEIGLSRQYAKQKVWPRAVLVRRIRRYHAARLRWNSIERLRGKLEDDLIDEVVEWSMWHYSTVRESAQSLLNSFCSSYDGVRRRCLPKFIASIEPGGSDNRIKGALHSLNMQVFTKYALQEPTFRVDLLKAVFACQAYTDPSLQDCASTLVDSCLSCIYEPNFIHFSVDGSRMEHAAERLQRIVAAKFRDKNLVRRCTEQRVLRTNFFSDSVKLAADTVLGIAKSSSTHWRYAVIALRILRTLIRREEPLTGEQMKYFLDMAHDPHPSLRYYGQRAVMKSLRYVKLRTFVKSPEDIALDRNHNPLRVRFELESLDSEFNARYLSEFKQDLELEKAVIEPHLQDKTSVGWLTWPATVDFFLAAPPGQSAFKPWESASQEMISAVRKEVANKDFWKSLSKYYAEENHANVATQDNISCVKSIFQVLEEEPFEYFKPIVEELLEDTKQDKQRAAAELIAGIVGGSKHWPADAQKRLWTWLTPLLTKVLKSSVKTDTMLVWTSFLEYLFVSRDPRRIKPLVDYVVESFKTGDFNAELSFNAVKIASFTRAFYEELGWRSYAWIDEIVDRYWAELNNEHDEIRAYIADALEYSSKWQPNLSVPRPEVFVRECRVLSQDVDIMGIRSTYHLGRVQELVENLKIWREERIPGTRAFQSKYDRVGVTVCKWLYQTIHDIHASAAFDYILPLMPELFRFSEVNDNDDLSRRANNLLVRMCGVVPPRQLIDPLIDTIFDAIKTSQSWRVRLKALPLLQIFYFRQLVLIPEAKVLEMLEVICRCLDDENIEVREMAATTLSGIIRVSPRHGVITLKDRFVRLINSNELPARSSPAYTFALRKRHAAILGICALIDSFPYTVEKWMPSLLTDILAEHTYDPLPVSSTVHKCASAFKKTHQDTWHEDSKRFSEEQLSALSTLLTGSSYYA</sequence>
<reference evidence="13" key="1">
    <citation type="submission" date="2016-06" db="EMBL/GenBank/DDBJ databases">
        <title>Draft Genome sequence of the fungus Inonotus baumii.</title>
        <authorList>
            <person name="Zhu H."/>
            <person name="Lin W."/>
        </authorList>
    </citation>
    <scope>NUCLEOTIDE SEQUENCE</scope>
    <source>
        <strain evidence="13">821</strain>
    </source>
</reference>
<comment type="subcellular location">
    <subcellularLocation>
        <location evidence="2">Cytoplasm</location>
    </subcellularLocation>
    <subcellularLocation>
        <location evidence="1">Nucleus speckle</location>
    </subcellularLocation>
</comment>
<evidence type="ECO:0000256" key="9">
    <source>
        <dbReference type="SAM" id="MobiDB-lite"/>
    </source>
</evidence>
<keyword evidence="14" id="KW-1185">Reference proteome</keyword>
<dbReference type="OrthoDB" id="17907at2759"/>
<accession>A0A9Q5MZQ4</accession>
<evidence type="ECO:0000256" key="2">
    <source>
        <dbReference type="ARBA" id="ARBA00004496"/>
    </source>
</evidence>
<dbReference type="Pfam" id="PF11919">
    <property type="entry name" value="PSME4_C"/>
    <property type="match status" value="1"/>
</dbReference>
<evidence type="ECO:0000256" key="6">
    <source>
        <dbReference type="ARBA" id="ARBA00022763"/>
    </source>
</evidence>
<feature type="domain" description="Proteasome activator Blm10 middle HEAT repeats region" evidence="11">
    <location>
        <begin position="442"/>
        <end position="987"/>
    </location>
</feature>
<dbReference type="Proteomes" id="UP000757232">
    <property type="component" value="Unassembled WGS sequence"/>
</dbReference>
<dbReference type="Pfam" id="PF16507">
    <property type="entry name" value="HEAT_PSME4_mid"/>
    <property type="match status" value="1"/>
</dbReference>